<dbReference type="GO" id="GO:0006508">
    <property type="term" value="P:proteolysis"/>
    <property type="evidence" value="ECO:0007669"/>
    <property type="project" value="UniProtKB-KW"/>
</dbReference>
<proteinExistence type="inferred from homology"/>
<protein>
    <submittedName>
        <fullName evidence="12">Extracellular metalloprotease-like protein</fullName>
    </submittedName>
</protein>
<reference evidence="12 13" key="1">
    <citation type="submission" date="2016-11" db="EMBL/GenBank/DDBJ databases">
        <title>Draft Genome Assembly of Colletotrichum chlorophyti a pathogen of herbaceous plants.</title>
        <authorList>
            <person name="Gan P."/>
            <person name="Narusaka M."/>
            <person name="Tsushima A."/>
            <person name="Narusaka Y."/>
            <person name="Takano Y."/>
            <person name="Shirasu K."/>
        </authorList>
    </citation>
    <scope>NUCLEOTIDE SEQUENCE [LARGE SCALE GENOMIC DNA]</scope>
    <source>
        <strain evidence="12 13">NTL11</strain>
    </source>
</reference>
<feature type="chain" id="PRO_5011982722" evidence="10">
    <location>
        <begin position="20"/>
        <end position="286"/>
    </location>
</feature>
<comment type="function">
    <text evidence="1">Secreted metalloproteinase that allows assimilation of proteinaceous substrates.</text>
</comment>
<dbReference type="PANTHER" id="PTHR47466:SF1">
    <property type="entry name" value="METALLOPROTEASE MEP1 (AFU_ORTHOLOGUE AFUA_1G07730)-RELATED"/>
    <property type="match status" value="1"/>
</dbReference>
<evidence type="ECO:0000256" key="5">
    <source>
        <dbReference type="ARBA" id="ARBA00022729"/>
    </source>
</evidence>
<comment type="caution">
    <text evidence="12">The sequence shown here is derived from an EMBL/GenBank/DDBJ whole genome shotgun (WGS) entry which is preliminary data.</text>
</comment>
<evidence type="ECO:0000313" key="12">
    <source>
        <dbReference type="EMBL" id="OLN97770.1"/>
    </source>
</evidence>
<keyword evidence="5 10" id="KW-0732">Signal</keyword>
<dbReference type="Proteomes" id="UP000186583">
    <property type="component" value="Unassembled WGS sequence"/>
</dbReference>
<dbReference type="OrthoDB" id="536211at2759"/>
<evidence type="ECO:0000259" key="11">
    <source>
        <dbReference type="Pfam" id="PF05572"/>
    </source>
</evidence>
<feature type="signal peptide" evidence="10">
    <location>
        <begin position="1"/>
        <end position="19"/>
    </location>
</feature>
<evidence type="ECO:0000313" key="13">
    <source>
        <dbReference type="Proteomes" id="UP000186583"/>
    </source>
</evidence>
<dbReference type="Pfam" id="PF05572">
    <property type="entry name" value="Peptidase_M43"/>
    <property type="match status" value="1"/>
</dbReference>
<dbReference type="InterPro" id="IPR008754">
    <property type="entry name" value="Peptidase_M43"/>
</dbReference>
<evidence type="ECO:0000256" key="4">
    <source>
        <dbReference type="ARBA" id="ARBA00022723"/>
    </source>
</evidence>
<feature type="domain" description="Peptidase M43 pregnancy-associated plasma-A" evidence="11">
    <location>
        <begin position="137"/>
        <end position="277"/>
    </location>
</feature>
<keyword evidence="9" id="KW-1015">Disulfide bond</keyword>
<keyword evidence="13" id="KW-1185">Reference proteome</keyword>
<dbReference type="EMBL" id="MPGH01000005">
    <property type="protein sequence ID" value="OLN97770.1"/>
    <property type="molecule type" value="Genomic_DNA"/>
</dbReference>
<name>A0A1Q8S8M3_9PEZI</name>
<dbReference type="InterPro" id="IPR024079">
    <property type="entry name" value="MetalloPept_cat_dom_sf"/>
</dbReference>
<gene>
    <name evidence="12" type="ORF">CCHL11_07901</name>
</gene>
<keyword evidence="8 12" id="KW-0482">Metalloprotease</keyword>
<organism evidence="12 13">
    <name type="scientific">Colletotrichum chlorophyti</name>
    <dbReference type="NCBI Taxonomy" id="708187"/>
    <lineage>
        <taxon>Eukaryota</taxon>
        <taxon>Fungi</taxon>
        <taxon>Dikarya</taxon>
        <taxon>Ascomycota</taxon>
        <taxon>Pezizomycotina</taxon>
        <taxon>Sordariomycetes</taxon>
        <taxon>Hypocreomycetidae</taxon>
        <taxon>Glomerellales</taxon>
        <taxon>Glomerellaceae</taxon>
        <taxon>Colletotrichum</taxon>
    </lineage>
</organism>
<evidence type="ECO:0000256" key="3">
    <source>
        <dbReference type="ARBA" id="ARBA00022670"/>
    </source>
</evidence>
<sequence>MRSHAVAALLLSFGTSSLAKLQCINDDVVATETPVLNLPVYVKRQDGPKPVDVYFHVTSSEANKDRISDEIVDAQFEVLHSTYLRHGFDLTLVNVSRIVDDVAAKGFYDEDGIDIPDYDGYVAWRTATRRGGYDALNIYFFTDLGEGIGGQCPLANVVEEGSRWFYLDGCWVNGDTMPGLGPRSGNGTIVNKGHVAIHEVGHWFGLLHTFHGRYCDVINDQVADTPAQAGASTGCPVGRNSCPDLPGLDPIHNFMDYSDDTCTTEFTPGQEERMHQQFDTYRRWQG</sequence>
<keyword evidence="7" id="KW-0862">Zinc</keyword>
<evidence type="ECO:0000256" key="1">
    <source>
        <dbReference type="ARBA" id="ARBA00003174"/>
    </source>
</evidence>
<dbReference type="PANTHER" id="PTHR47466">
    <property type="match status" value="1"/>
</dbReference>
<dbReference type="CDD" id="cd04275">
    <property type="entry name" value="ZnMc_pappalysin_like"/>
    <property type="match status" value="1"/>
</dbReference>
<dbReference type="GO" id="GO:0046872">
    <property type="term" value="F:metal ion binding"/>
    <property type="evidence" value="ECO:0007669"/>
    <property type="project" value="UniProtKB-KW"/>
</dbReference>
<keyword evidence="3 12" id="KW-0645">Protease</keyword>
<evidence type="ECO:0000256" key="9">
    <source>
        <dbReference type="ARBA" id="ARBA00023157"/>
    </source>
</evidence>
<dbReference type="STRING" id="708187.A0A1Q8S8M3"/>
<dbReference type="AlphaFoldDB" id="A0A1Q8S8M3"/>
<dbReference type="Gene3D" id="3.40.390.10">
    <property type="entry name" value="Collagenase (Catalytic Domain)"/>
    <property type="match status" value="1"/>
</dbReference>
<accession>A0A1Q8S8M3</accession>
<evidence type="ECO:0000256" key="10">
    <source>
        <dbReference type="SAM" id="SignalP"/>
    </source>
</evidence>
<evidence type="ECO:0000256" key="2">
    <source>
        <dbReference type="ARBA" id="ARBA00008721"/>
    </source>
</evidence>
<evidence type="ECO:0000256" key="8">
    <source>
        <dbReference type="ARBA" id="ARBA00023049"/>
    </source>
</evidence>
<comment type="similarity">
    <text evidence="2">Belongs to the peptidase M43B family.</text>
</comment>
<evidence type="ECO:0000256" key="6">
    <source>
        <dbReference type="ARBA" id="ARBA00022801"/>
    </source>
</evidence>
<evidence type="ECO:0000256" key="7">
    <source>
        <dbReference type="ARBA" id="ARBA00022833"/>
    </source>
</evidence>
<dbReference type="SUPFAM" id="SSF55486">
    <property type="entry name" value="Metalloproteases ('zincins'), catalytic domain"/>
    <property type="match status" value="1"/>
</dbReference>
<dbReference type="GO" id="GO:0008237">
    <property type="term" value="F:metallopeptidase activity"/>
    <property type="evidence" value="ECO:0007669"/>
    <property type="project" value="UniProtKB-KW"/>
</dbReference>
<keyword evidence="4" id="KW-0479">Metal-binding</keyword>
<keyword evidence="6" id="KW-0378">Hydrolase</keyword>